<dbReference type="PANTHER" id="PTHR44591">
    <property type="entry name" value="STRESS RESPONSE REGULATOR PROTEIN 1"/>
    <property type="match status" value="1"/>
</dbReference>
<feature type="domain" description="Response regulatory" evidence="3">
    <location>
        <begin position="18"/>
        <end position="134"/>
    </location>
</feature>
<name>A0A1F5NKQ5_9BACT</name>
<keyword evidence="1 2" id="KW-0597">Phosphoprotein</keyword>
<proteinExistence type="predicted"/>
<dbReference type="SUPFAM" id="SSF52172">
    <property type="entry name" value="CheY-like"/>
    <property type="match status" value="1"/>
</dbReference>
<dbReference type="EMBL" id="MFEK01000016">
    <property type="protein sequence ID" value="OGE77980.1"/>
    <property type="molecule type" value="Genomic_DNA"/>
</dbReference>
<dbReference type="GO" id="GO:0000160">
    <property type="term" value="P:phosphorelay signal transduction system"/>
    <property type="evidence" value="ECO:0007669"/>
    <property type="project" value="InterPro"/>
</dbReference>
<accession>A0A1F5NKQ5</accession>
<dbReference type="InterPro" id="IPR011006">
    <property type="entry name" value="CheY-like_superfamily"/>
</dbReference>
<dbReference type="InterPro" id="IPR050595">
    <property type="entry name" value="Bact_response_regulator"/>
</dbReference>
<gene>
    <name evidence="4" type="ORF">A2751_01965</name>
</gene>
<dbReference type="Proteomes" id="UP000176864">
    <property type="component" value="Unassembled WGS sequence"/>
</dbReference>
<evidence type="ECO:0000256" key="2">
    <source>
        <dbReference type="PROSITE-ProRule" id="PRU00169"/>
    </source>
</evidence>
<evidence type="ECO:0000313" key="5">
    <source>
        <dbReference type="Proteomes" id="UP000176864"/>
    </source>
</evidence>
<dbReference type="PANTHER" id="PTHR44591:SF3">
    <property type="entry name" value="RESPONSE REGULATORY DOMAIN-CONTAINING PROTEIN"/>
    <property type="match status" value="1"/>
</dbReference>
<evidence type="ECO:0000313" key="4">
    <source>
        <dbReference type="EMBL" id="OGE77980.1"/>
    </source>
</evidence>
<protein>
    <recommendedName>
        <fullName evidence="3">Response regulatory domain-containing protein</fullName>
    </recommendedName>
</protein>
<dbReference type="PROSITE" id="PS50110">
    <property type="entry name" value="RESPONSE_REGULATORY"/>
    <property type="match status" value="1"/>
</dbReference>
<dbReference type="STRING" id="1817824.A2751_01965"/>
<dbReference type="InterPro" id="IPR001789">
    <property type="entry name" value="Sig_transdc_resp-reg_receiver"/>
</dbReference>
<sequence length="137" mass="15095">MFGESRDKNGKDQPTVATVLIVEDDNFLVDLLERKFTRSHIKAFVAMDADHARLILSREKIDAILLDVILPGIDGITLLKEFKVDERLKSIPVIVISNLGQTEEIKKGMAAGAAAYIIKANATPAEIVVKVLDLIKK</sequence>
<feature type="modified residue" description="4-aspartylphosphate" evidence="2">
    <location>
        <position position="67"/>
    </location>
</feature>
<dbReference type="SMART" id="SM00448">
    <property type="entry name" value="REC"/>
    <property type="match status" value="1"/>
</dbReference>
<comment type="caution">
    <text evidence="4">The sequence shown here is derived from an EMBL/GenBank/DDBJ whole genome shotgun (WGS) entry which is preliminary data.</text>
</comment>
<reference evidence="4 5" key="1">
    <citation type="journal article" date="2016" name="Nat. Commun.">
        <title>Thousands of microbial genomes shed light on interconnected biogeochemical processes in an aquifer system.</title>
        <authorList>
            <person name="Anantharaman K."/>
            <person name="Brown C.T."/>
            <person name="Hug L.A."/>
            <person name="Sharon I."/>
            <person name="Castelle C.J."/>
            <person name="Probst A.J."/>
            <person name="Thomas B.C."/>
            <person name="Singh A."/>
            <person name="Wilkins M.J."/>
            <person name="Karaoz U."/>
            <person name="Brodie E.L."/>
            <person name="Williams K.H."/>
            <person name="Hubbard S.S."/>
            <person name="Banfield J.F."/>
        </authorList>
    </citation>
    <scope>NUCLEOTIDE SEQUENCE [LARGE SCALE GENOMIC DNA]</scope>
</reference>
<evidence type="ECO:0000259" key="3">
    <source>
        <dbReference type="PROSITE" id="PS50110"/>
    </source>
</evidence>
<dbReference type="Pfam" id="PF00072">
    <property type="entry name" value="Response_reg"/>
    <property type="match status" value="1"/>
</dbReference>
<dbReference type="AlphaFoldDB" id="A0A1F5NKQ5"/>
<organism evidence="4 5">
    <name type="scientific">Candidatus Doudnabacteria bacterium RIFCSPHIGHO2_01_FULL_46_14</name>
    <dbReference type="NCBI Taxonomy" id="1817824"/>
    <lineage>
        <taxon>Bacteria</taxon>
        <taxon>Candidatus Doudnaibacteriota</taxon>
    </lineage>
</organism>
<dbReference type="Gene3D" id="3.40.50.2300">
    <property type="match status" value="1"/>
</dbReference>
<evidence type="ECO:0000256" key="1">
    <source>
        <dbReference type="ARBA" id="ARBA00022553"/>
    </source>
</evidence>